<comment type="caution">
    <text evidence="1">The sequence shown here is derived from an EMBL/GenBank/DDBJ whole genome shotgun (WGS) entry which is preliminary data.</text>
</comment>
<evidence type="ECO:0000313" key="2">
    <source>
        <dbReference type="Proteomes" id="UP001139559"/>
    </source>
</evidence>
<gene>
    <name evidence="1" type="ORF">KP803_10235</name>
</gene>
<dbReference type="InterPro" id="IPR038604">
    <property type="entry name" value="HopJ_sf"/>
</dbReference>
<dbReference type="Pfam" id="PF08888">
    <property type="entry name" value="HopJ"/>
    <property type="match status" value="1"/>
</dbReference>
<keyword evidence="2" id="KW-1185">Reference proteome</keyword>
<reference evidence="1" key="1">
    <citation type="submission" date="2021-11" db="EMBL/GenBank/DDBJ databases">
        <title>Vibrio ZSDE26 sp. nov. and Vibrio ZSDZ34 sp. nov., isolated from coastal seawater in Qingdao.</title>
        <authorList>
            <person name="Zhang P."/>
        </authorList>
    </citation>
    <scope>NUCLEOTIDE SEQUENCE</scope>
    <source>
        <strain evidence="1">ZSDE26</strain>
    </source>
</reference>
<dbReference type="AlphaFoldDB" id="A0A9X1XMH5"/>
<organism evidence="1 2">
    <name type="scientific">Vibrio amylolyticus</name>
    <dbReference type="NCBI Taxonomy" id="2847292"/>
    <lineage>
        <taxon>Bacteria</taxon>
        <taxon>Pseudomonadati</taxon>
        <taxon>Pseudomonadota</taxon>
        <taxon>Gammaproteobacteria</taxon>
        <taxon>Vibrionales</taxon>
        <taxon>Vibrionaceae</taxon>
        <taxon>Vibrio</taxon>
    </lineage>
</organism>
<accession>A0A9X1XMH5</accession>
<dbReference type="InterPro" id="IPR014984">
    <property type="entry name" value="HopJ"/>
</dbReference>
<dbReference type="Gene3D" id="3.20.160.10">
    <property type="entry name" value="vpa0580 domain like"/>
    <property type="match status" value="1"/>
</dbReference>
<proteinExistence type="predicted"/>
<dbReference type="EMBL" id="JAJHVV010000005">
    <property type="protein sequence ID" value="MCK6263650.1"/>
    <property type="molecule type" value="Genomic_DNA"/>
</dbReference>
<sequence length="115" mass="13012">MELNVFIKELESAPESIDFEQTMSVIEHNYEFTPTQFKNGQTVNEANQNNGSCKIFAFGALLELTVEQTLACFGKFYRQDVLQHPENDDHQNIRNFMISGWGGVKFEGSALTSKA</sequence>
<protein>
    <submittedName>
        <fullName evidence="1">HopJ type III effector protein</fullName>
    </submittedName>
</protein>
<dbReference type="RefSeq" id="WP_248008727.1">
    <property type="nucleotide sequence ID" value="NZ_JAJHVV010000005.1"/>
</dbReference>
<evidence type="ECO:0000313" key="1">
    <source>
        <dbReference type="EMBL" id="MCK6263650.1"/>
    </source>
</evidence>
<name>A0A9X1XMH5_9VIBR</name>
<dbReference type="Proteomes" id="UP001139559">
    <property type="component" value="Unassembled WGS sequence"/>
</dbReference>